<evidence type="ECO:0000259" key="3">
    <source>
        <dbReference type="PROSITE" id="PS51208"/>
    </source>
</evidence>
<dbReference type="InterPro" id="IPR005546">
    <property type="entry name" value="Autotransporte_beta"/>
</dbReference>
<evidence type="ECO:0000256" key="1">
    <source>
        <dbReference type="SAM" id="MobiDB-lite"/>
    </source>
</evidence>
<dbReference type="InterPro" id="IPR036709">
    <property type="entry name" value="Autotransporte_beta_dom_sf"/>
</dbReference>
<dbReference type="PROSITE" id="PS51208">
    <property type="entry name" value="AUTOTRANSPORTER"/>
    <property type="match status" value="1"/>
</dbReference>
<dbReference type="Proteomes" id="UP000255269">
    <property type="component" value="Unassembled WGS sequence"/>
</dbReference>
<gene>
    <name evidence="4" type="ORF">NCTC13156_01604</name>
</gene>
<dbReference type="Gene3D" id="2.40.128.130">
    <property type="entry name" value="Autotransporter beta-domain"/>
    <property type="match status" value="1"/>
</dbReference>
<dbReference type="SUPFAM" id="SSF103515">
    <property type="entry name" value="Autotransporter"/>
    <property type="match status" value="1"/>
</dbReference>
<feature type="region of interest" description="Disordered" evidence="1">
    <location>
        <begin position="439"/>
        <end position="567"/>
    </location>
</feature>
<dbReference type="RefSeq" id="WP_115057172.1">
    <property type="nucleotide sequence ID" value="NZ_UGJF01000001.1"/>
</dbReference>
<dbReference type="Pfam" id="PF03797">
    <property type="entry name" value="Autotransporter"/>
    <property type="match status" value="1"/>
</dbReference>
<accession>A0A377Q206</accession>
<sequence>MRKFLILSLACSSALAVNNGDTWAGSFQEGNVSLSDGDSINVTLQRDPNFPNNRGNNFGYKNKTNLNYSTTSGSSTLIFETDSSIKDMAYYHDAGNTITINQNSNLIWNLNTSGGFIVNGAINVNGGTLTLNKASILDKQAEGTIRVSNGGILNITNVNIFRNVTGKNANASLINDGGTINIAGNLYNNNKQLSSYVKPTNGGYILQNDGATTIGGNFDNSGFSAGSGFDNGQRTNALLEIKGGIFEVKGNFENGKNDSSFYYDYFGQGTLNASGDSEVIVGNDFISDAQGEDLAGGGGLYRSSVNLSDNAILRVGNSFKAYRSDISLTDLSSIYTKDFFLDTTANIKFIGGGSGFGSINASNSATFDGGVEFKLANPLMQTDNKTYLILDTPSLNGTSLQEGKVEVIGSSGGTINNAEIVKVGDKYYLSFNGAIPPIDPDIGGGDGSGGSGGDSGNGGSDGGNTEGGGNTGGGGETGGDSGDSGNGGNQGGDGQGGNEGGEPGNGGDSEGDSNGDNSDGNQGGGETGGDSGDSGNGGNQGSGDLGGGSESGGDNPQKPNRPTSNNPVYNAIYEALVGKGGIIDDETTLHKATQTIEKQLDHIKEGPKSYQGSVMHHNMLGRIAHTTRTQYALNSQQKYASIAGDYVRMPYFEKEETKNNVYVNVLAGYSHYKDSDTSDYGINFGYDKEIKDSFFGGIYGSVSKRNMKAENMDLDGYNYNIGLYGRSHLTKAVELDMLGYYTNSQSEYTRTFAGIGNNTASYDTHNIGFQARLGYRVKFENGHSLKPYIGFFGSYYHMPQYRENGNVLPITRSENDFMNLYGAVGVEYRKINENGGSFFVAIEGVQGKPVFGDKDYEVRMGVSRIKYENEEEFFGSVFAGANLPISENWDLSATVMAQAYDNGLTSVSGSVGLRYAF</sequence>
<organism evidence="4 5">
    <name type="scientific">Helicobacter pullorum</name>
    <dbReference type="NCBI Taxonomy" id="35818"/>
    <lineage>
        <taxon>Bacteria</taxon>
        <taxon>Pseudomonadati</taxon>
        <taxon>Campylobacterota</taxon>
        <taxon>Epsilonproteobacteria</taxon>
        <taxon>Campylobacterales</taxon>
        <taxon>Helicobacteraceae</taxon>
        <taxon>Helicobacter</taxon>
    </lineage>
</organism>
<feature type="domain" description="Autotransporter" evidence="3">
    <location>
        <begin position="654"/>
        <end position="917"/>
    </location>
</feature>
<evidence type="ECO:0000313" key="5">
    <source>
        <dbReference type="Proteomes" id="UP000255269"/>
    </source>
</evidence>
<feature type="compositionally biased region" description="Polar residues" evidence="1">
    <location>
        <begin position="557"/>
        <end position="567"/>
    </location>
</feature>
<dbReference type="AlphaFoldDB" id="A0A377Q206"/>
<feature type="compositionally biased region" description="Gly residues" evidence="1">
    <location>
        <begin position="521"/>
        <end position="551"/>
    </location>
</feature>
<reference evidence="4 5" key="1">
    <citation type="submission" date="2018-06" db="EMBL/GenBank/DDBJ databases">
        <authorList>
            <consortium name="Pathogen Informatics"/>
            <person name="Doyle S."/>
        </authorList>
    </citation>
    <scope>NUCLEOTIDE SEQUENCE [LARGE SCALE GENOMIC DNA]</scope>
    <source>
        <strain evidence="4 5">NCTC13156</strain>
    </source>
</reference>
<keyword evidence="2" id="KW-0732">Signal</keyword>
<dbReference type="EMBL" id="UGJF01000001">
    <property type="protein sequence ID" value="STQ88750.1"/>
    <property type="molecule type" value="Genomic_DNA"/>
</dbReference>
<protein>
    <submittedName>
        <fullName evidence="4">Putative vacuolating cytotoxin (VacA)-like protein</fullName>
    </submittedName>
</protein>
<evidence type="ECO:0000256" key="2">
    <source>
        <dbReference type="SAM" id="SignalP"/>
    </source>
</evidence>
<name>A0A377Q206_9HELI</name>
<feature type="signal peptide" evidence="2">
    <location>
        <begin position="1"/>
        <end position="16"/>
    </location>
</feature>
<proteinExistence type="predicted"/>
<evidence type="ECO:0000313" key="4">
    <source>
        <dbReference type="EMBL" id="STQ88750.1"/>
    </source>
</evidence>
<feature type="compositionally biased region" description="Gly residues" evidence="1">
    <location>
        <begin position="442"/>
        <end position="508"/>
    </location>
</feature>
<feature type="chain" id="PRO_5016944930" evidence="2">
    <location>
        <begin position="17"/>
        <end position="917"/>
    </location>
</feature>
<dbReference type="SMART" id="SM00869">
    <property type="entry name" value="Autotransporter"/>
    <property type="match status" value="1"/>
</dbReference>